<dbReference type="AlphaFoldDB" id="A0A087SPQ1"/>
<dbReference type="CDD" id="cd02440">
    <property type="entry name" value="AdoMet_MTases"/>
    <property type="match status" value="1"/>
</dbReference>
<dbReference type="EMBL" id="QOKY01000180">
    <property type="protein sequence ID" value="RMZ54313.1"/>
    <property type="molecule type" value="Genomic_DNA"/>
</dbReference>
<dbReference type="Proteomes" id="UP000279271">
    <property type="component" value="Unassembled WGS sequence"/>
</dbReference>
<dbReference type="CDD" id="cd05121">
    <property type="entry name" value="ABC1_ADCK3-like"/>
    <property type="match status" value="1"/>
</dbReference>
<dbReference type="PANTHER" id="PTHR43173">
    <property type="entry name" value="ABC1 FAMILY PROTEIN"/>
    <property type="match status" value="1"/>
</dbReference>
<feature type="domain" description="Methyltransferase type 11" evidence="3">
    <location>
        <begin position="486"/>
        <end position="576"/>
    </location>
</feature>
<keyword evidence="4" id="KW-0418">Kinase</keyword>
<dbReference type="InterPro" id="IPR051130">
    <property type="entry name" value="Mito_struct-func_regulator"/>
</dbReference>
<feature type="domain" description="ABC1 atypical kinase-like" evidence="2">
    <location>
        <begin position="124"/>
        <end position="382"/>
    </location>
</feature>
<sequence length="727" mass="80015">MAVGERPTSSDHQLAPHESQAPLGPPQAPSPWWEAASRSSRFWARASSIYAGYKVAQVRAQLLKASGWSPDRITAEHWEPHHAAAGEAMHDLCISLRGFYLKAGQFIGARGDFVPAPICKRLARLQDQVPPMSPDRAASLIQAELGGAPLTSVFAWIDLERPLGSASVAQVHKAQLACPPSQRGRPLLARLGEWIQYPDALNDMTLDLANLRRLSSFLSKTEIDFDLVSAVDELAAQIRLEFDFRREARVMDAVADQFKHLGHKIKVPHSIPGLVTDRMIVMEFLDGIPITRLAAHTSSLSASTRRLAAGRVLDRVSEAYGRMILLDGLFQADCHPGNILVMKGGTVGLIDYGQSKKLPDSYRALFARLILALHREDEAGISAALRALGVETQREDPPLASKLAYGMFDTRGKVDPFDPDSPIKKLGVSRFPKDLFFVMRVVQANNLGHLFEDQAKFYAQFRPSYPPELYEAVYGLAKLPRRGTALDVATGSGQVAKVLANDFETVIGTDSSAGQLREAVRHPKITYQHVPAEDLQGVSDASVDLATVAEAFHWFDRERFFQEMRRVLKSDGVLAIWGYDFGYLEPGSAAQGSIPDSDVAAANAAFTEFHSGTEGLGPYWAPGRALVEAWYAGLEPGCSHFKDVTWLPEGMAIREDMSLDHLVGLLNSWSALTTYRKQHPEKADLLAAFKATMARCFSIEDAEAPNTIRMVRNIFGFVAKEPQPLVR</sequence>
<reference evidence="7" key="2">
    <citation type="journal article" date="2018" name="Algal Res.">
        <title>Characterization of plant carbon substrate utilization by Auxenochlorella protothecoides.</title>
        <authorList>
            <person name="Vogler B.W."/>
            <person name="Starkenburg S.R."/>
            <person name="Sudasinghe N."/>
            <person name="Schambach J.Y."/>
            <person name="Rollin J.A."/>
            <person name="Pattathil S."/>
            <person name="Barry A.N."/>
        </authorList>
    </citation>
    <scope>NUCLEOTIDE SEQUENCE [LARGE SCALE GENOMIC DNA]</scope>
    <source>
        <strain evidence="7">UTEX 25</strain>
    </source>
</reference>
<dbReference type="eggNOG" id="KOG3010">
    <property type="taxonomic scope" value="Eukaryota"/>
</dbReference>
<reference evidence="5" key="4">
    <citation type="submission" date="2018-11" db="EMBL/GenBank/DDBJ databases">
        <title>Characterization of plant carbon substrate utilization by Auxenochlorella protothecoides.</title>
        <authorList>
            <person name="Vogler B.W."/>
            <person name="Starkenburg S.R."/>
            <person name="Sudasinghe N."/>
            <person name="Schambach J.Y."/>
            <person name="Rollin J.A."/>
            <person name="Pattathil S."/>
            <person name="Barry A.N."/>
        </authorList>
    </citation>
    <scope>NUCLEOTIDE SEQUENCE [LARGE SCALE GENOMIC DNA]</scope>
    <source>
        <strain evidence="5">UTEX 25</strain>
    </source>
</reference>
<dbReference type="eggNOG" id="KOG1235">
    <property type="taxonomic scope" value="Eukaryota"/>
</dbReference>
<dbReference type="EMBL" id="KL662154">
    <property type="protein sequence ID" value="KFM27705.1"/>
    <property type="molecule type" value="Genomic_DNA"/>
</dbReference>
<dbReference type="Pfam" id="PF03109">
    <property type="entry name" value="ABC1"/>
    <property type="match status" value="1"/>
</dbReference>
<organism evidence="4 6">
    <name type="scientific">Auxenochlorella protothecoides</name>
    <name type="common">Green microalga</name>
    <name type="synonym">Chlorella protothecoides</name>
    <dbReference type="NCBI Taxonomy" id="3075"/>
    <lineage>
        <taxon>Eukaryota</taxon>
        <taxon>Viridiplantae</taxon>
        <taxon>Chlorophyta</taxon>
        <taxon>core chlorophytes</taxon>
        <taxon>Trebouxiophyceae</taxon>
        <taxon>Chlorellales</taxon>
        <taxon>Chlorellaceae</taxon>
        <taxon>Auxenochlorella</taxon>
    </lineage>
</organism>
<evidence type="ECO:0000313" key="6">
    <source>
        <dbReference type="Proteomes" id="UP000028924"/>
    </source>
</evidence>
<feature type="region of interest" description="Disordered" evidence="1">
    <location>
        <begin position="1"/>
        <end position="31"/>
    </location>
</feature>
<protein>
    <submittedName>
        <fullName evidence="4">Putative aarF domain-containing protein kinase 1</fullName>
    </submittedName>
</protein>
<dbReference type="GO" id="GO:0016301">
    <property type="term" value="F:kinase activity"/>
    <property type="evidence" value="ECO:0007669"/>
    <property type="project" value="UniProtKB-KW"/>
</dbReference>
<proteinExistence type="predicted"/>
<evidence type="ECO:0000313" key="5">
    <source>
        <dbReference type="EMBL" id="RMZ54313.1"/>
    </source>
</evidence>
<evidence type="ECO:0000313" key="7">
    <source>
        <dbReference type="Proteomes" id="UP000279271"/>
    </source>
</evidence>
<keyword evidence="4" id="KW-0808">Transferase</keyword>
<gene>
    <name evidence="5" type="ORF">APUTEX25_001471</name>
    <name evidence="4" type="ORF">F751_5669</name>
</gene>
<dbReference type="GeneID" id="23617060"/>
<dbReference type="InterPro" id="IPR011009">
    <property type="entry name" value="Kinase-like_dom_sf"/>
</dbReference>
<reference evidence="4 6" key="1">
    <citation type="journal article" date="2014" name="BMC Genomics">
        <title>Oil accumulation mechanisms of the oleaginous microalga Chlorella protothecoides revealed through its genome, transcriptomes, and proteomes.</title>
        <authorList>
            <person name="Gao C."/>
            <person name="Wang Y."/>
            <person name="Shen Y."/>
            <person name="Yan D."/>
            <person name="He X."/>
            <person name="Dai J."/>
            <person name="Wu Q."/>
        </authorList>
    </citation>
    <scope>NUCLEOTIDE SEQUENCE [LARGE SCALE GENOMIC DNA]</scope>
    <source>
        <strain evidence="4 6">0710</strain>
    </source>
</reference>
<name>A0A087SPQ1_AUXPR</name>
<dbReference type="InterPro" id="IPR013216">
    <property type="entry name" value="Methyltransf_11"/>
</dbReference>
<dbReference type="Gene3D" id="3.40.50.150">
    <property type="entry name" value="Vaccinia Virus protein VP39"/>
    <property type="match status" value="1"/>
</dbReference>
<dbReference type="KEGG" id="apro:F751_5669"/>
<dbReference type="PANTHER" id="PTHR43173:SF12">
    <property type="entry name" value="PROTEIN KINASE SUPERFAMILY PROTEIN"/>
    <property type="match status" value="1"/>
</dbReference>
<dbReference type="GO" id="GO:0008757">
    <property type="term" value="F:S-adenosylmethionine-dependent methyltransferase activity"/>
    <property type="evidence" value="ECO:0007669"/>
    <property type="project" value="InterPro"/>
</dbReference>
<accession>A0A087SPQ1</accession>
<evidence type="ECO:0000313" key="4">
    <source>
        <dbReference type="EMBL" id="KFM27705.1"/>
    </source>
</evidence>
<evidence type="ECO:0000259" key="2">
    <source>
        <dbReference type="Pfam" id="PF03109"/>
    </source>
</evidence>
<dbReference type="SUPFAM" id="SSF56112">
    <property type="entry name" value="Protein kinase-like (PK-like)"/>
    <property type="match status" value="1"/>
</dbReference>
<dbReference type="OrthoDB" id="427480at2759"/>
<dbReference type="RefSeq" id="XP_011400692.1">
    <property type="nucleotide sequence ID" value="XM_011402390.1"/>
</dbReference>
<dbReference type="InterPro" id="IPR029063">
    <property type="entry name" value="SAM-dependent_MTases_sf"/>
</dbReference>
<dbReference type="SUPFAM" id="SSF53335">
    <property type="entry name" value="S-adenosyl-L-methionine-dependent methyltransferases"/>
    <property type="match status" value="1"/>
</dbReference>
<evidence type="ECO:0000256" key="1">
    <source>
        <dbReference type="SAM" id="MobiDB-lite"/>
    </source>
</evidence>
<evidence type="ECO:0000259" key="3">
    <source>
        <dbReference type="Pfam" id="PF08241"/>
    </source>
</evidence>
<dbReference type="Pfam" id="PF08241">
    <property type="entry name" value="Methyltransf_11"/>
    <property type="match status" value="1"/>
</dbReference>
<reference evidence="5" key="3">
    <citation type="submission" date="2018-10" db="EMBL/GenBank/DDBJ databases">
        <authorList>
            <person name="Hovde B."/>
            <person name="Zhang X."/>
        </authorList>
    </citation>
    <scope>NUCLEOTIDE SEQUENCE [LARGE SCALE GENOMIC DNA]</scope>
    <source>
        <strain evidence="5">UTEX 25</strain>
    </source>
</reference>
<dbReference type="Proteomes" id="UP000028924">
    <property type="component" value="Unassembled WGS sequence"/>
</dbReference>
<dbReference type="InterPro" id="IPR004147">
    <property type="entry name" value="ABC1_dom"/>
</dbReference>
<keyword evidence="6" id="KW-1185">Reference proteome</keyword>